<reference evidence="2 3" key="1">
    <citation type="submission" date="2023-07" db="EMBL/GenBank/DDBJ databases">
        <title>Genomic Encyclopedia of Type Strains, Phase IV (KMG-IV): sequencing the most valuable type-strain genomes for metagenomic binning, comparative biology and taxonomic classification.</title>
        <authorList>
            <person name="Goeker M."/>
        </authorList>
    </citation>
    <scope>NUCLEOTIDE SEQUENCE [LARGE SCALE GENOMIC DNA]</scope>
    <source>
        <strain evidence="2 3">DSM 14914</strain>
    </source>
</reference>
<keyword evidence="1" id="KW-1133">Transmembrane helix</keyword>
<evidence type="ECO:0000256" key="1">
    <source>
        <dbReference type="SAM" id="Phobius"/>
    </source>
</evidence>
<proteinExistence type="predicted"/>
<comment type="caution">
    <text evidence="2">The sequence shown here is derived from an EMBL/GenBank/DDBJ whole genome shotgun (WGS) entry which is preliminary data.</text>
</comment>
<sequence>MNTTLSLRYQYLIFDVQMLSALLFFAILLQTVPALLRFGESSGMREEPARQRQATELLLASPLTDPYGAMPECSKDTKKALNDRYILSSSRAVRQVPFVQLLIAGARKLIQLHANCQRAFLVPNPRAVRRVGQPLH</sequence>
<gene>
    <name evidence="2" type="ORF">QOZ95_004335</name>
</gene>
<name>A0ABU0L4D1_9BACL</name>
<accession>A0ABU0L4D1</accession>
<evidence type="ECO:0000313" key="3">
    <source>
        <dbReference type="Proteomes" id="UP001242811"/>
    </source>
</evidence>
<dbReference type="EMBL" id="JAUSWA010000032">
    <property type="protein sequence ID" value="MDQ0496146.1"/>
    <property type="molecule type" value="Genomic_DNA"/>
</dbReference>
<organism evidence="2 3">
    <name type="scientific">Paenibacillus brasilensis</name>
    <dbReference type="NCBI Taxonomy" id="128574"/>
    <lineage>
        <taxon>Bacteria</taxon>
        <taxon>Bacillati</taxon>
        <taxon>Bacillota</taxon>
        <taxon>Bacilli</taxon>
        <taxon>Bacillales</taxon>
        <taxon>Paenibacillaceae</taxon>
        <taxon>Paenibacillus</taxon>
    </lineage>
</organism>
<evidence type="ECO:0000313" key="2">
    <source>
        <dbReference type="EMBL" id="MDQ0496146.1"/>
    </source>
</evidence>
<keyword evidence="1" id="KW-0472">Membrane</keyword>
<keyword evidence="3" id="KW-1185">Reference proteome</keyword>
<protein>
    <submittedName>
        <fullName evidence="2">Uncharacterized protein</fullName>
    </submittedName>
</protein>
<keyword evidence="1" id="KW-0812">Transmembrane</keyword>
<feature type="transmembrane region" description="Helical" evidence="1">
    <location>
        <begin position="12"/>
        <end position="36"/>
    </location>
</feature>
<dbReference type="Proteomes" id="UP001242811">
    <property type="component" value="Unassembled WGS sequence"/>
</dbReference>